<proteinExistence type="predicted"/>
<accession>A0ABP9WSL2</accession>
<sequence>MSKAKENSKRDGKEYLRNSFAAEQEVLQVKLNLSTTSITHDGVMGDVNEKHFIEFLLRHLPKRYAVDSAIVIDSNGDTSDQIDIVIYDNQYTPTLLGQHDHRFVPAEAVYAVIEVKPTINKGYLEYAGNKAASVRKLERTSVPIKHAGGEYDPKPPIEIVSGIVAMNIEWADGFGSQAFHDNLNSLEGETSLDFGLALTGGTFDTFSDEITIGAPDNALAYFLFRLLEQLQSLGTVPAVDWNKYAEVMAQ</sequence>
<evidence type="ECO:0000313" key="3">
    <source>
        <dbReference type="Proteomes" id="UP001408594"/>
    </source>
</evidence>
<gene>
    <name evidence="2" type="ORF">Maes01_02802</name>
</gene>
<dbReference type="Pfam" id="PF20247">
    <property type="entry name" value="DUF6602"/>
    <property type="match status" value="1"/>
</dbReference>
<organism evidence="2 3">
    <name type="scientific">Microbulbifer aestuariivivens</name>
    <dbReference type="NCBI Taxonomy" id="1908308"/>
    <lineage>
        <taxon>Bacteria</taxon>
        <taxon>Pseudomonadati</taxon>
        <taxon>Pseudomonadota</taxon>
        <taxon>Gammaproteobacteria</taxon>
        <taxon>Cellvibrionales</taxon>
        <taxon>Microbulbiferaceae</taxon>
        <taxon>Microbulbifer</taxon>
    </lineage>
</organism>
<dbReference type="Proteomes" id="UP001408594">
    <property type="component" value="Unassembled WGS sequence"/>
</dbReference>
<comment type="caution">
    <text evidence="2">The sequence shown here is derived from an EMBL/GenBank/DDBJ whole genome shotgun (WGS) entry which is preliminary data.</text>
</comment>
<dbReference type="CDD" id="cd21411">
    <property type="entry name" value="NucC"/>
    <property type="match status" value="1"/>
</dbReference>
<protein>
    <recommendedName>
        <fullName evidence="1">DUF6602 domain-containing protein</fullName>
    </recommendedName>
</protein>
<evidence type="ECO:0000259" key="1">
    <source>
        <dbReference type="Pfam" id="PF20247"/>
    </source>
</evidence>
<dbReference type="InterPro" id="IPR046537">
    <property type="entry name" value="DUF6602"/>
</dbReference>
<evidence type="ECO:0000313" key="2">
    <source>
        <dbReference type="EMBL" id="GAA5526203.1"/>
    </source>
</evidence>
<keyword evidence="3" id="KW-1185">Reference proteome</keyword>
<reference evidence="2 3" key="1">
    <citation type="submission" date="2024-02" db="EMBL/GenBank/DDBJ databases">
        <title>Microbulbifer aestuariivivens NBRC 112533.</title>
        <authorList>
            <person name="Ichikawa N."/>
            <person name="Katano-Makiyama Y."/>
            <person name="Hidaka K."/>
        </authorList>
    </citation>
    <scope>NUCLEOTIDE SEQUENCE [LARGE SCALE GENOMIC DNA]</scope>
    <source>
        <strain evidence="2 3">NBRC 112533</strain>
    </source>
</reference>
<name>A0ABP9WSL2_9GAMM</name>
<dbReference type="RefSeq" id="WP_345552505.1">
    <property type="nucleotide sequence ID" value="NZ_BAABRT010000038.1"/>
</dbReference>
<dbReference type="EMBL" id="BAABRT010000038">
    <property type="protein sequence ID" value="GAA5526203.1"/>
    <property type="molecule type" value="Genomic_DNA"/>
</dbReference>
<feature type="domain" description="DUF6602" evidence="1">
    <location>
        <begin position="36"/>
        <end position="137"/>
    </location>
</feature>